<evidence type="ECO:0000256" key="5">
    <source>
        <dbReference type="PROSITE-ProRule" id="PRU01024"/>
    </source>
</evidence>
<evidence type="ECO:0000256" key="1">
    <source>
        <dbReference type="ARBA" id="ARBA00022603"/>
    </source>
</evidence>
<keyword evidence="8" id="KW-1185">Reference proteome</keyword>
<dbReference type="Proteomes" id="UP000069632">
    <property type="component" value="Unassembled WGS sequence"/>
</dbReference>
<feature type="active site" evidence="6">
    <location>
        <position position="316"/>
    </location>
</feature>
<sequence>MCGSCTLNLTYDEQKAYKLEKIRSKFKEFYGGEIEFFNSNQKHYRTRAEFGLYHENDELSYTMNGKSQKYLKIDQCPKVDIKIANLMPNLLKKLKENQALKHKIFGVEFIATKDEILVILLYHKDILSIEKELLNLKKELEINLIARSRGKKLVFGSDTLRDTLVVDGREFYYQFGDGAFIQPNKMVNEKMISWARGCVSDDKSNELFEMYCGHGNFTIPLSAKFKKVLANEISKSSIKNALKNCELNGVENIKFVRMSSEEIIEAFNGREFVRLKGIDINEYKFSHILVDPPRAGLEKSVMEFMKNYENIIYISCNPDTLRENLTTLCKTHKVVKFALFDQFAHTEHVECGVLLEKQ</sequence>
<dbReference type="GO" id="GO:0000049">
    <property type="term" value="F:tRNA binding"/>
    <property type="evidence" value="ECO:0007669"/>
    <property type="project" value="TreeGrafter"/>
</dbReference>
<name>A0A128EI47_9BACT</name>
<keyword evidence="2 5" id="KW-0808">Transferase</keyword>
<dbReference type="CDD" id="cd02440">
    <property type="entry name" value="AdoMet_MTases"/>
    <property type="match status" value="1"/>
</dbReference>
<feature type="active site" description="Nucleophile" evidence="5">
    <location>
        <position position="316"/>
    </location>
</feature>
<evidence type="ECO:0000256" key="4">
    <source>
        <dbReference type="ARBA" id="ARBA00022694"/>
    </source>
</evidence>
<dbReference type="InterPro" id="IPR029063">
    <property type="entry name" value="SAM-dependent_MTases_sf"/>
</dbReference>
<feature type="binding site" evidence="5">
    <location>
        <position position="232"/>
    </location>
    <ligand>
        <name>S-adenosyl-L-methionine</name>
        <dbReference type="ChEBI" id="CHEBI:59789"/>
    </ligand>
</feature>
<dbReference type="SUPFAM" id="SSF53335">
    <property type="entry name" value="S-adenosyl-L-methionine-dependent methyltransferases"/>
    <property type="match status" value="1"/>
</dbReference>
<dbReference type="GO" id="GO:0030697">
    <property type="term" value="F:tRNA (uracil(54)-C5)-methyltransferase activity, S-adenosyl methionine-dependent"/>
    <property type="evidence" value="ECO:0007669"/>
    <property type="project" value="UniProtKB-EC"/>
</dbReference>
<keyword evidence="3 5" id="KW-0949">S-adenosyl-L-methionine</keyword>
<dbReference type="EMBL" id="FIZP01000008">
    <property type="protein sequence ID" value="CZE48524.1"/>
    <property type="molecule type" value="Genomic_DNA"/>
</dbReference>
<dbReference type="GO" id="GO:0005829">
    <property type="term" value="C:cytosol"/>
    <property type="evidence" value="ECO:0007669"/>
    <property type="project" value="TreeGrafter"/>
</dbReference>
<feature type="binding site" evidence="5">
    <location>
        <position position="211"/>
    </location>
    <ligand>
        <name>S-adenosyl-L-methionine</name>
        <dbReference type="ChEBI" id="CHEBI:59789"/>
    </ligand>
</feature>
<evidence type="ECO:0000256" key="6">
    <source>
        <dbReference type="PROSITE-ProRule" id="PRU10015"/>
    </source>
</evidence>
<feature type="binding site" evidence="5">
    <location>
        <position position="291"/>
    </location>
    <ligand>
        <name>S-adenosyl-L-methionine</name>
        <dbReference type="ChEBI" id="CHEBI:59789"/>
    </ligand>
</feature>
<dbReference type="PANTHER" id="PTHR47790:SF2">
    <property type="entry name" value="TRNA_TMRNA (URACIL-C(5))-METHYLTRANSFERASE"/>
    <property type="match status" value="1"/>
</dbReference>
<dbReference type="InterPro" id="IPR011869">
    <property type="entry name" value="TrmA_MeTrfase"/>
</dbReference>
<reference evidence="7 8" key="1">
    <citation type="submission" date="2016-02" db="EMBL/GenBank/DDBJ databases">
        <authorList>
            <consortium name="Pathogen Informatics"/>
        </authorList>
    </citation>
    <scope>NUCLEOTIDE SEQUENCE [LARGE SCALE GENOMIC DNA]</scope>
    <source>
        <strain evidence="7 8">RC20</strain>
    </source>
</reference>
<dbReference type="GO" id="GO:0032259">
    <property type="term" value="P:methylation"/>
    <property type="evidence" value="ECO:0007669"/>
    <property type="project" value="UniProtKB-KW"/>
</dbReference>
<dbReference type="EC" id="2.1.1.35" evidence="7"/>
<dbReference type="InterPro" id="IPR030390">
    <property type="entry name" value="MeTrfase_TrmA_AS"/>
</dbReference>
<feature type="binding site" evidence="5">
    <location>
        <position position="182"/>
    </location>
    <ligand>
        <name>S-adenosyl-L-methionine</name>
        <dbReference type="ChEBI" id="CHEBI:59789"/>
    </ligand>
</feature>
<dbReference type="Gene3D" id="2.40.50.1070">
    <property type="match status" value="1"/>
</dbReference>
<dbReference type="NCBIfam" id="TIGR02143">
    <property type="entry name" value="trmA_only"/>
    <property type="match status" value="1"/>
</dbReference>
<dbReference type="AlphaFoldDB" id="A0A128EI47"/>
<dbReference type="PROSITE" id="PS51687">
    <property type="entry name" value="SAM_MT_RNA_M5U"/>
    <property type="match status" value="1"/>
</dbReference>
<dbReference type="InterPro" id="IPR010280">
    <property type="entry name" value="U5_MeTrfase_fam"/>
</dbReference>
<keyword evidence="1 5" id="KW-0489">Methyltransferase</keyword>
<comment type="similarity">
    <text evidence="5">Belongs to the class I-like SAM-binding methyltransferase superfamily. RNA M5U methyltransferase family.</text>
</comment>
<organism evidence="7 8">
    <name type="scientific">Campylobacter geochelonis</name>
    <dbReference type="NCBI Taxonomy" id="1780362"/>
    <lineage>
        <taxon>Bacteria</taxon>
        <taxon>Pseudomonadati</taxon>
        <taxon>Campylobacterota</taxon>
        <taxon>Epsilonproteobacteria</taxon>
        <taxon>Campylobacterales</taxon>
        <taxon>Campylobacteraceae</taxon>
        <taxon>Campylobacter</taxon>
    </lineage>
</organism>
<evidence type="ECO:0000256" key="2">
    <source>
        <dbReference type="ARBA" id="ARBA00022679"/>
    </source>
</evidence>
<dbReference type="PROSITE" id="PS01230">
    <property type="entry name" value="TRMA_1"/>
    <property type="match status" value="1"/>
</dbReference>
<keyword evidence="4" id="KW-0819">tRNA processing</keyword>
<evidence type="ECO:0000313" key="7">
    <source>
        <dbReference type="EMBL" id="CZE48524.1"/>
    </source>
</evidence>
<accession>A0A128EI47</accession>
<dbReference type="HAMAP" id="MF_01011">
    <property type="entry name" value="RNA_methyltr_TrmA"/>
    <property type="match status" value="1"/>
</dbReference>
<proteinExistence type="inferred from homology"/>
<protein>
    <submittedName>
        <fullName evidence="7">tRNA (Uracil-5-)-methyltransferase</fullName>
        <ecNumber evidence="7">2.1.1.35</ecNumber>
    </submittedName>
</protein>
<dbReference type="GO" id="GO:0008033">
    <property type="term" value="P:tRNA processing"/>
    <property type="evidence" value="ECO:0007669"/>
    <property type="project" value="UniProtKB-KW"/>
</dbReference>
<dbReference type="Gene3D" id="3.40.50.150">
    <property type="entry name" value="Vaccinia Virus protein VP39"/>
    <property type="match status" value="1"/>
</dbReference>
<gene>
    <name evidence="7" type="primary">trmA</name>
    <name evidence="7" type="ORF">ERS672216_01460</name>
</gene>
<dbReference type="Pfam" id="PF05958">
    <property type="entry name" value="tRNA_U5-meth_tr"/>
    <property type="match status" value="1"/>
</dbReference>
<evidence type="ECO:0000313" key="8">
    <source>
        <dbReference type="Proteomes" id="UP000069632"/>
    </source>
</evidence>
<evidence type="ECO:0000256" key="3">
    <source>
        <dbReference type="ARBA" id="ARBA00022691"/>
    </source>
</evidence>
<dbReference type="GO" id="GO:0019843">
    <property type="term" value="F:rRNA binding"/>
    <property type="evidence" value="ECO:0007669"/>
    <property type="project" value="TreeGrafter"/>
</dbReference>
<dbReference type="PANTHER" id="PTHR47790">
    <property type="entry name" value="TRNA/TMRNA (URACIL-C(5))-METHYLTRANSFERASE"/>
    <property type="match status" value="1"/>
</dbReference>
<dbReference type="FunFam" id="3.40.50.150:FF:000012">
    <property type="entry name" value="tRNA/tmRNA (uracil-C(5))-methyltransferase"/>
    <property type="match status" value="1"/>
</dbReference>